<accession>A0A918R4X3</accession>
<dbReference type="Gene3D" id="1.25.40.390">
    <property type="match status" value="1"/>
</dbReference>
<feature type="signal peptide" evidence="7">
    <location>
        <begin position="1"/>
        <end position="29"/>
    </location>
</feature>
<evidence type="ECO:0000256" key="4">
    <source>
        <dbReference type="ARBA" id="ARBA00023136"/>
    </source>
</evidence>
<evidence type="ECO:0000256" key="3">
    <source>
        <dbReference type="ARBA" id="ARBA00022729"/>
    </source>
</evidence>
<dbReference type="SUPFAM" id="SSF48452">
    <property type="entry name" value="TPR-like"/>
    <property type="match status" value="1"/>
</dbReference>
<dbReference type="Pfam" id="PF07980">
    <property type="entry name" value="SusD_RagB"/>
    <property type="match status" value="1"/>
</dbReference>
<keyword evidence="4" id="KW-0472">Membrane</keyword>
<evidence type="ECO:0000256" key="2">
    <source>
        <dbReference type="ARBA" id="ARBA00006275"/>
    </source>
</evidence>
<feature type="domain" description="SusD-like N-terminal" evidence="9">
    <location>
        <begin position="57"/>
        <end position="241"/>
    </location>
</feature>
<keyword evidence="3 7" id="KW-0732">Signal</keyword>
<evidence type="ECO:0000313" key="10">
    <source>
        <dbReference type="EMBL" id="GGZ83503.1"/>
    </source>
</evidence>
<dbReference type="Proteomes" id="UP000636004">
    <property type="component" value="Unassembled WGS sequence"/>
</dbReference>
<sequence length="594" mass="67261">MKRYILIRKKMKNIRRPFMALLLTCFVLASCDEDILNTKQQDGAVSEEEVYSQIDTAESLVQVLYNSTESWALRRNEFWGQRVNLEGASFEAKFNFQNRNDVYNLRDAGWTPGNPGLVFQSKWESYFYYIQGCNEFLSKIEGSPAQGQDEDKARVLIAEARFLRANLYSKLLRFFGGVPIFTAPNELNGNYDFTRNSYEDCVNFIVSELDAAAQILPQTRPAGEFGRATSLAALAVKSRTLLYAASDLHDPSKMPQTENIELYSYPVSSKWQDAADAAKAVIDIVGDDALIQVADATEYQSLFLSPNENILFARPYSSTIYEVGTGGFSAVNSLPDQAQSPNGYTGWGLCSPTHDFALEFNFADGTTTGGVTPANPHENREMRYYADLTFQGALFRRRPVDYALSDTIPGENRPAFRHGLDSPEGRGNTQHSSKTGYNIRKFHDESIRVLTEISPDRPYILYRLAEIYLNYAEAMAELEQDGVALNFLNKVSRRALQPNIVAGGEALKEGIKRERRVELCFEGHNFFDERRWLNEDHLGFDIRGLKYTKKIDGTVPFENVSVVVRPWFPKMYYLPIPENENEISPGLTQNFGYN</sequence>
<evidence type="ECO:0000259" key="9">
    <source>
        <dbReference type="Pfam" id="PF14322"/>
    </source>
</evidence>
<proteinExistence type="inferred from homology"/>
<evidence type="ECO:0000256" key="6">
    <source>
        <dbReference type="SAM" id="MobiDB-lite"/>
    </source>
</evidence>
<feature type="domain" description="RagB/SusD" evidence="8">
    <location>
        <begin position="324"/>
        <end position="593"/>
    </location>
</feature>
<evidence type="ECO:0000256" key="5">
    <source>
        <dbReference type="ARBA" id="ARBA00023237"/>
    </source>
</evidence>
<evidence type="ECO:0008006" key="12">
    <source>
        <dbReference type="Google" id="ProtNLM"/>
    </source>
</evidence>
<feature type="compositionally biased region" description="Polar residues" evidence="6">
    <location>
        <begin position="427"/>
        <end position="436"/>
    </location>
</feature>
<dbReference type="GO" id="GO:0009279">
    <property type="term" value="C:cell outer membrane"/>
    <property type="evidence" value="ECO:0007669"/>
    <property type="project" value="UniProtKB-SubCell"/>
</dbReference>
<feature type="chain" id="PRO_5037504842" description="RagB/SusD family nutrient uptake outer membrane protein" evidence="7">
    <location>
        <begin position="30"/>
        <end position="594"/>
    </location>
</feature>
<dbReference type="AlphaFoldDB" id="A0A918R4X3"/>
<feature type="region of interest" description="Disordered" evidence="6">
    <location>
        <begin position="413"/>
        <end position="436"/>
    </location>
</feature>
<comment type="similarity">
    <text evidence="2">Belongs to the SusD family.</text>
</comment>
<comment type="caution">
    <text evidence="10">The sequence shown here is derived from an EMBL/GenBank/DDBJ whole genome shotgun (WGS) entry which is preliminary data.</text>
</comment>
<evidence type="ECO:0000313" key="11">
    <source>
        <dbReference type="Proteomes" id="UP000636004"/>
    </source>
</evidence>
<dbReference type="InterPro" id="IPR011990">
    <property type="entry name" value="TPR-like_helical_dom_sf"/>
</dbReference>
<dbReference type="InterPro" id="IPR033985">
    <property type="entry name" value="SusD-like_N"/>
</dbReference>
<dbReference type="Pfam" id="PF14322">
    <property type="entry name" value="SusD-like_3"/>
    <property type="match status" value="1"/>
</dbReference>
<keyword evidence="5" id="KW-0998">Cell outer membrane</keyword>
<dbReference type="InterPro" id="IPR012944">
    <property type="entry name" value="SusD_RagB_dom"/>
</dbReference>
<organism evidence="10 11">
    <name type="scientific">Algibacter mikhailovii</name>
    <dbReference type="NCBI Taxonomy" id="425498"/>
    <lineage>
        <taxon>Bacteria</taxon>
        <taxon>Pseudomonadati</taxon>
        <taxon>Bacteroidota</taxon>
        <taxon>Flavobacteriia</taxon>
        <taxon>Flavobacteriales</taxon>
        <taxon>Flavobacteriaceae</taxon>
        <taxon>Algibacter</taxon>
    </lineage>
</organism>
<keyword evidence="11" id="KW-1185">Reference proteome</keyword>
<dbReference type="EMBL" id="BMWZ01000004">
    <property type="protein sequence ID" value="GGZ83503.1"/>
    <property type="molecule type" value="Genomic_DNA"/>
</dbReference>
<reference evidence="10" key="1">
    <citation type="journal article" date="2014" name="Int. J. Syst. Evol. Microbiol.">
        <title>Complete genome sequence of Corynebacterium casei LMG S-19264T (=DSM 44701T), isolated from a smear-ripened cheese.</title>
        <authorList>
            <consortium name="US DOE Joint Genome Institute (JGI-PGF)"/>
            <person name="Walter F."/>
            <person name="Albersmeier A."/>
            <person name="Kalinowski J."/>
            <person name="Ruckert C."/>
        </authorList>
    </citation>
    <scope>NUCLEOTIDE SEQUENCE</scope>
    <source>
        <strain evidence="10">KCTC 12710</strain>
    </source>
</reference>
<reference evidence="10" key="2">
    <citation type="submission" date="2020-09" db="EMBL/GenBank/DDBJ databases">
        <authorList>
            <person name="Sun Q."/>
            <person name="Kim S."/>
        </authorList>
    </citation>
    <scope>NUCLEOTIDE SEQUENCE</scope>
    <source>
        <strain evidence="10">KCTC 12710</strain>
    </source>
</reference>
<protein>
    <recommendedName>
        <fullName evidence="12">RagB/SusD family nutrient uptake outer membrane protein</fullName>
    </recommendedName>
</protein>
<evidence type="ECO:0000256" key="1">
    <source>
        <dbReference type="ARBA" id="ARBA00004442"/>
    </source>
</evidence>
<comment type="subcellular location">
    <subcellularLocation>
        <location evidence="1">Cell outer membrane</location>
    </subcellularLocation>
</comment>
<name>A0A918R4X3_9FLAO</name>
<evidence type="ECO:0000259" key="8">
    <source>
        <dbReference type="Pfam" id="PF07980"/>
    </source>
</evidence>
<evidence type="ECO:0000256" key="7">
    <source>
        <dbReference type="SAM" id="SignalP"/>
    </source>
</evidence>
<gene>
    <name evidence="10" type="ORF">GCM10007028_21880</name>
</gene>
<dbReference type="PROSITE" id="PS51257">
    <property type="entry name" value="PROKAR_LIPOPROTEIN"/>
    <property type="match status" value="1"/>
</dbReference>